<keyword evidence="3" id="KW-1185">Reference proteome</keyword>
<reference evidence="2 3" key="1">
    <citation type="submission" date="2024-02" db="EMBL/GenBank/DDBJ databases">
        <title>A draft genome for the cacao thread blight pathogen Marasmius crinis-equi.</title>
        <authorList>
            <person name="Cohen S.P."/>
            <person name="Baruah I.K."/>
            <person name="Amoako-Attah I."/>
            <person name="Bukari Y."/>
            <person name="Meinhardt L.W."/>
            <person name="Bailey B.A."/>
        </authorList>
    </citation>
    <scope>NUCLEOTIDE SEQUENCE [LARGE SCALE GENOMIC DNA]</scope>
    <source>
        <strain evidence="2 3">GH-76</strain>
    </source>
</reference>
<comment type="caution">
    <text evidence="2">The sequence shown here is derived from an EMBL/GenBank/DDBJ whole genome shotgun (WGS) entry which is preliminary data.</text>
</comment>
<accession>A0ABR3ELX7</accession>
<organism evidence="2 3">
    <name type="scientific">Marasmius crinis-equi</name>
    <dbReference type="NCBI Taxonomy" id="585013"/>
    <lineage>
        <taxon>Eukaryota</taxon>
        <taxon>Fungi</taxon>
        <taxon>Dikarya</taxon>
        <taxon>Basidiomycota</taxon>
        <taxon>Agaricomycotina</taxon>
        <taxon>Agaricomycetes</taxon>
        <taxon>Agaricomycetidae</taxon>
        <taxon>Agaricales</taxon>
        <taxon>Marasmiineae</taxon>
        <taxon>Marasmiaceae</taxon>
        <taxon>Marasmius</taxon>
    </lineage>
</organism>
<evidence type="ECO:0000313" key="2">
    <source>
        <dbReference type="EMBL" id="KAL0563887.1"/>
    </source>
</evidence>
<evidence type="ECO:0000313" key="3">
    <source>
        <dbReference type="Proteomes" id="UP001465976"/>
    </source>
</evidence>
<evidence type="ECO:0000256" key="1">
    <source>
        <dbReference type="SAM" id="MobiDB-lite"/>
    </source>
</evidence>
<proteinExistence type="predicted"/>
<dbReference type="EMBL" id="JBAHYK010003126">
    <property type="protein sequence ID" value="KAL0563887.1"/>
    <property type="molecule type" value="Genomic_DNA"/>
</dbReference>
<protein>
    <submittedName>
        <fullName evidence="2">Uncharacterized protein</fullName>
    </submittedName>
</protein>
<gene>
    <name evidence="2" type="ORF">V5O48_018174</name>
</gene>
<dbReference type="Proteomes" id="UP001465976">
    <property type="component" value="Unassembled WGS sequence"/>
</dbReference>
<feature type="region of interest" description="Disordered" evidence="1">
    <location>
        <begin position="1"/>
        <end position="109"/>
    </location>
</feature>
<sequence>MDFSSKTNTEKTKLISSTPTLSPRPASGGDTETASLPVSSIPHMPTRRMKRPFELTVPPATPRTPRRFNNGSEDEDREIPPMSSTPIKGDLAIAVRKEEREEEERERER</sequence>
<name>A0ABR3ELX7_9AGAR</name>
<feature type="compositionally biased region" description="Acidic residues" evidence="1">
    <location>
        <begin position="100"/>
        <end position="109"/>
    </location>
</feature>